<evidence type="ECO:0000313" key="6">
    <source>
        <dbReference type="EMBL" id="GAA1226096.1"/>
    </source>
</evidence>
<dbReference type="Gene3D" id="3.40.50.300">
    <property type="entry name" value="P-loop containing nucleotide triphosphate hydrolases"/>
    <property type="match status" value="1"/>
</dbReference>
<proteinExistence type="inferred from homology"/>
<gene>
    <name evidence="6" type="ORF">GCM10009655_25930</name>
</gene>
<dbReference type="InterPro" id="IPR050095">
    <property type="entry name" value="ECF_ABC_transporter_ATP-bd"/>
</dbReference>
<sequence>MIELRDVAYAYPDTDHYVLDGVDLTVARGEVVGVIGASGVGKTTLAKIIAGFIPNVEGGTLDGSVAVDDVPISSLPLAEAVAQVGLVIQNPFNQISGAKFSVREEIVFGLENTGVPRDEMITRVTDVAALLRIDHLLDRSPYALSGGQMQLVAIASVIVMGTPVLVMDEPTSQLDPGGSRMVFDVISALTDAGTSVLIFEHKVELLREHADRIAVLAEGRIIHEGTPRAVLTDDRLESWSVGSTRYTRAARAARGAGIVHPDAALPVSLSDSTEYFTTQRTGR</sequence>
<dbReference type="EMBL" id="BAAAKW010000065">
    <property type="protein sequence ID" value="GAA1226096.1"/>
    <property type="molecule type" value="Genomic_DNA"/>
</dbReference>
<dbReference type="GO" id="GO:0005524">
    <property type="term" value="F:ATP binding"/>
    <property type="evidence" value="ECO:0007669"/>
    <property type="project" value="UniProtKB-KW"/>
</dbReference>
<dbReference type="InterPro" id="IPR027417">
    <property type="entry name" value="P-loop_NTPase"/>
</dbReference>
<dbReference type="Proteomes" id="UP001500943">
    <property type="component" value="Unassembled WGS sequence"/>
</dbReference>
<keyword evidence="3" id="KW-0547">Nucleotide-binding</keyword>
<dbReference type="InterPro" id="IPR003593">
    <property type="entry name" value="AAA+_ATPase"/>
</dbReference>
<accession>A0ABN1W280</accession>
<evidence type="ECO:0000259" key="5">
    <source>
        <dbReference type="PROSITE" id="PS50893"/>
    </source>
</evidence>
<comment type="similarity">
    <text evidence="1">Belongs to the ABC transporter superfamily.</text>
</comment>
<dbReference type="InterPro" id="IPR015856">
    <property type="entry name" value="ABC_transpr_CbiO/EcfA_su"/>
</dbReference>
<keyword evidence="7" id="KW-1185">Reference proteome</keyword>
<dbReference type="PROSITE" id="PS00211">
    <property type="entry name" value="ABC_TRANSPORTER_1"/>
    <property type="match status" value="1"/>
</dbReference>
<dbReference type="InterPro" id="IPR017871">
    <property type="entry name" value="ABC_transporter-like_CS"/>
</dbReference>
<dbReference type="CDD" id="cd03225">
    <property type="entry name" value="ABC_cobalt_CbiO_domain1"/>
    <property type="match status" value="1"/>
</dbReference>
<organism evidence="6 7">
    <name type="scientific">Rhodoglobus aureus</name>
    <dbReference type="NCBI Taxonomy" id="191497"/>
    <lineage>
        <taxon>Bacteria</taxon>
        <taxon>Bacillati</taxon>
        <taxon>Actinomycetota</taxon>
        <taxon>Actinomycetes</taxon>
        <taxon>Micrococcales</taxon>
        <taxon>Microbacteriaceae</taxon>
        <taxon>Rhodoglobus</taxon>
    </lineage>
</organism>
<comment type="caution">
    <text evidence="6">The sequence shown here is derived from an EMBL/GenBank/DDBJ whole genome shotgun (WGS) entry which is preliminary data.</text>
</comment>
<dbReference type="PROSITE" id="PS50893">
    <property type="entry name" value="ABC_TRANSPORTER_2"/>
    <property type="match status" value="1"/>
</dbReference>
<dbReference type="PANTHER" id="PTHR43553">
    <property type="entry name" value="HEAVY METAL TRANSPORTER"/>
    <property type="match status" value="1"/>
</dbReference>
<protein>
    <submittedName>
        <fullName evidence="6">ABC transporter ATP-binding protein</fullName>
    </submittedName>
</protein>
<reference evidence="6 7" key="1">
    <citation type="journal article" date="2019" name="Int. J. Syst. Evol. Microbiol.">
        <title>The Global Catalogue of Microorganisms (GCM) 10K type strain sequencing project: providing services to taxonomists for standard genome sequencing and annotation.</title>
        <authorList>
            <consortium name="The Broad Institute Genomics Platform"/>
            <consortium name="The Broad Institute Genome Sequencing Center for Infectious Disease"/>
            <person name="Wu L."/>
            <person name="Ma J."/>
        </authorList>
    </citation>
    <scope>NUCLEOTIDE SEQUENCE [LARGE SCALE GENOMIC DNA]</scope>
    <source>
        <strain evidence="6 7">JCM 12762</strain>
    </source>
</reference>
<dbReference type="Pfam" id="PF00005">
    <property type="entry name" value="ABC_tran"/>
    <property type="match status" value="1"/>
</dbReference>
<dbReference type="SMART" id="SM00382">
    <property type="entry name" value="AAA"/>
    <property type="match status" value="1"/>
</dbReference>
<dbReference type="RefSeq" id="WP_343926506.1">
    <property type="nucleotide sequence ID" value="NZ_BAAAKW010000065.1"/>
</dbReference>
<evidence type="ECO:0000256" key="3">
    <source>
        <dbReference type="ARBA" id="ARBA00022741"/>
    </source>
</evidence>
<evidence type="ECO:0000313" key="7">
    <source>
        <dbReference type="Proteomes" id="UP001500943"/>
    </source>
</evidence>
<evidence type="ECO:0000256" key="1">
    <source>
        <dbReference type="ARBA" id="ARBA00005417"/>
    </source>
</evidence>
<dbReference type="SUPFAM" id="SSF52540">
    <property type="entry name" value="P-loop containing nucleoside triphosphate hydrolases"/>
    <property type="match status" value="1"/>
</dbReference>
<evidence type="ECO:0000256" key="4">
    <source>
        <dbReference type="ARBA" id="ARBA00022840"/>
    </source>
</evidence>
<evidence type="ECO:0000256" key="2">
    <source>
        <dbReference type="ARBA" id="ARBA00022448"/>
    </source>
</evidence>
<name>A0ABN1W280_9MICO</name>
<feature type="domain" description="ABC transporter" evidence="5">
    <location>
        <begin position="2"/>
        <end position="243"/>
    </location>
</feature>
<keyword evidence="4 6" id="KW-0067">ATP-binding</keyword>
<dbReference type="InterPro" id="IPR003439">
    <property type="entry name" value="ABC_transporter-like_ATP-bd"/>
</dbReference>
<keyword evidence="2" id="KW-0813">Transport</keyword>